<feature type="transmembrane region" description="Helical" evidence="6">
    <location>
        <begin position="161"/>
        <end position="186"/>
    </location>
</feature>
<evidence type="ECO:0000256" key="2">
    <source>
        <dbReference type="ARBA" id="ARBA00022475"/>
    </source>
</evidence>
<sequence length="227" mass="23956">MTISSLLTLMGIWLAALVSPGPDIVQVIRVAPRSTRAGLLCAVGVFSGTVFWIVASLAGLSALITARPGVLSILQLLGGLFLLYMGVSSLRSGLAARRAPAREVDTEDYAEQARAAGDADVEDMTNWRAFKLGLVTNLSNPKALVFFGAVFAQFIRPEMSVGWTIAVALILAAMSFVWFSSFALLVRAAARWTARYSAGIDMVSGLVFGLLGVVMAGEGATALLKSQ</sequence>
<dbReference type="Proteomes" id="UP001230317">
    <property type="component" value="Unassembled WGS sequence"/>
</dbReference>
<comment type="caution">
    <text evidence="7">The sequence shown here is derived from an EMBL/GenBank/DDBJ whole genome shotgun (WGS) entry which is preliminary data.</text>
</comment>
<feature type="transmembrane region" description="Helical" evidence="6">
    <location>
        <begin position="70"/>
        <end position="90"/>
    </location>
</feature>
<dbReference type="InterPro" id="IPR001123">
    <property type="entry name" value="LeuE-type"/>
</dbReference>
<evidence type="ECO:0000256" key="4">
    <source>
        <dbReference type="ARBA" id="ARBA00022989"/>
    </source>
</evidence>
<evidence type="ECO:0000313" key="8">
    <source>
        <dbReference type="Proteomes" id="UP001230317"/>
    </source>
</evidence>
<dbReference type="AlphaFoldDB" id="A0AAP4BYL7"/>
<keyword evidence="4 6" id="KW-1133">Transmembrane helix</keyword>
<feature type="transmembrane region" description="Helical" evidence="6">
    <location>
        <begin position="134"/>
        <end position="155"/>
    </location>
</feature>
<dbReference type="RefSeq" id="WP_237800044.1">
    <property type="nucleotide sequence ID" value="NZ_CP100378.1"/>
</dbReference>
<evidence type="ECO:0000313" key="7">
    <source>
        <dbReference type="EMBL" id="MDK4335621.1"/>
    </source>
</evidence>
<dbReference type="GO" id="GO:0015171">
    <property type="term" value="F:amino acid transmembrane transporter activity"/>
    <property type="evidence" value="ECO:0007669"/>
    <property type="project" value="TreeGrafter"/>
</dbReference>
<accession>A0AAP4BYL7</accession>
<keyword evidence="3 6" id="KW-0812">Transmembrane</keyword>
<comment type="subcellular location">
    <subcellularLocation>
        <location evidence="1">Cell membrane</location>
        <topology evidence="1">Multi-pass membrane protein</topology>
    </subcellularLocation>
</comment>
<protein>
    <submittedName>
        <fullName evidence="7">LysE family translocator</fullName>
    </submittedName>
</protein>
<proteinExistence type="predicted"/>
<keyword evidence="2" id="KW-1003">Cell membrane</keyword>
<gene>
    <name evidence="7" type="ORF">QPX58_09390</name>
</gene>
<feature type="transmembrane region" description="Helical" evidence="6">
    <location>
        <begin position="37"/>
        <end position="64"/>
    </location>
</feature>
<feature type="transmembrane region" description="Helical" evidence="6">
    <location>
        <begin position="198"/>
        <end position="217"/>
    </location>
</feature>
<evidence type="ECO:0000256" key="1">
    <source>
        <dbReference type="ARBA" id="ARBA00004651"/>
    </source>
</evidence>
<dbReference type="PANTHER" id="PTHR30086:SF17">
    <property type="entry name" value="LYSE FAMILY TRANSLOCATOR"/>
    <property type="match status" value="1"/>
</dbReference>
<dbReference type="EMBL" id="JASNVU010000012">
    <property type="protein sequence ID" value="MDK4335621.1"/>
    <property type="molecule type" value="Genomic_DNA"/>
</dbReference>
<name>A0AAP4BYL7_9CORY</name>
<reference evidence="7" key="1">
    <citation type="submission" date="2023-05" db="EMBL/GenBank/DDBJ databases">
        <title>Metabolic capabilities are highly conserved among human nasal-associated Corynebacterium species in pangenomic analyses.</title>
        <authorList>
            <person name="Tran T.H."/>
            <person name="Roberts A.Q."/>
            <person name="Escapa I.F."/>
            <person name="Gao W."/>
            <person name="Conlan S."/>
            <person name="Kong H."/>
            <person name="Segre J.A."/>
            <person name="Kelly M.S."/>
            <person name="Lemon K.P."/>
        </authorList>
    </citation>
    <scope>NUCLEOTIDE SEQUENCE</scope>
    <source>
        <strain evidence="7">KPL2618</strain>
    </source>
</reference>
<evidence type="ECO:0000256" key="6">
    <source>
        <dbReference type="SAM" id="Phobius"/>
    </source>
</evidence>
<dbReference type="PANTHER" id="PTHR30086">
    <property type="entry name" value="ARGININE EXPORTER PROTEIN ARGO"/>
    <property type="match status" value="1"/>
</dbReference>
<evidence type="ECO:0000256" key="3">
    <source>
        <dbReference type="ARBA" id="ARBA00022692"/>
    </source>
</evidence>
<organism evidence="7 8">
    <name type="scientific">Corynebacterium accolens</name>
    <dbReference type="NCBI Taxonomy" id="38284"/>
    <lineage>
        <taxon>Bacteria</taxon>
        <taxon>Bacillati</taxon>
        <taxon>Actinomycetota</taxon>
        <taxon>Actinomycetes</taxon>
        <taxon>Mycobacteriales</taxon>
        <taxon>Corynebacteriaceae</taxon>
        <taxon>Corynebacterium</taxon>
    </lineage>
</organism>
<dbReference type="PIRSF" id="PIRSF006324">
    <property type="entry name" value="LeuE"/>
    <property type="match status" value="1"/>
</dbReference>
<dbReference type="Pfam" id="PF01810">
    <property type="entry name" value="LysE"/>
    <property type="match status" value="1"/>
</dbReference>
<evidence type="ECO:0000256" key="5">
    <source>
        <dbReference type="ARBA" id="ARBA00023136"/>
    </source>
</evidence>
<keyword evidence="5 6" id="KW-0472">Membrane</keyword>
<dbReference type="GO" id="GO:0005886">
    <property type="term" value="C:plasma membrane"/>
    <property type="evidence" value="ECO:0007669"/>
    <property type="project" value="UniProtKB-SubCell"/>
</dbReference>